<dbReference type="Proteomes" id="UP000799439">
    <property type="component" value="Unassembled WGS sequence"/>
</dbReference>
<keyword evidence="2" id="KW-1185">Reference proteome</keyword>
<reference evidence="1" key="1">
    <citation type="journal article" date="2020" name="Stud. Mycol.">
        <title>101 Dothideomycetes genomes: a test case for predicting lifestyles and emergence of pathogens.</title>
        <authorList>
            <person name="Haridas S."/>
            <person name="Albert R."/>
            <person name="Binder M."/>
            <person name="Bloem J."/>
            <person name="Labutti K."/>
            <person name="Salamov A."/>
            <person name="Andreopoulos B."/>
            <person name="Baker S."/>
            <person name="Barry K."/>
            <person name="Bills G."/>
            <person name="Bluhm B."/>
            <person name="Cannon C."/>
            <person name="Castanera R."/>
            <person name="Culley D."/>
            <person name="Daum C."/>
            <person name="Ezra D."/>
            <person name="Gonzalez J."/>
            <person name="Henrissat B."/>
            <person name="Kuo A."/>
            <person name="Liang C."/>
            <person name="Lipzen A."/>
            <person name="Lutzoni F."/>
            <person name="Magnuson J."/>
            <person name="Mondo S."/>
            <person name="Nolan M."/>
            <person name="Ohm R."/>
            <person name="Pangilinan J."/>
            <person name="Park H.-J."/>
            <person name="Ramirez L."/>
            <person name="Alfaro M."/>
            <person name="Sun H."/>
            <person name="Tritt A."/>
            <person name="Yoshinaga Y."/>
            <person name="Zwiers L.-H."/>
            <person name="Turgeon B."/>
            <person name="Goodwin S."/>
            <person name="Spatafora J."/>
            <person name="Crous P."/>
            <person name="Grigoriev I."/>
        </authorList>
    </citation>
    <scope>NUCLEOTIDE SEQUENCE</scope>
    <source>
        <strain evidence="1">CBS 260.36</strain>
    </source>
</reference>
<dbReference type="EMBL" id="ML996086">
    <property type="protein sequence ID" value="KAF2152424.1"/>
    <property type="molecule type" value="Genomic_DNA"/>
</dbReference>
<gene>
    <name evidence="1" type="ORF">K461DRAFT_278652</name>
</gene>
<organism evidence="1 2">
    <name type="scientific">Myriangium duriaei CBS 260.36</name>
    <dbReference type="NCBI Taxonomy" id="1168546"/>
    <lineage>
        <taxon>Eukaryota</taxon>
        <taxon>Fungi</taxon>
        <taxon>Dikarya</taxon>
        <taxon>Ascomycota</taxon>
        <taxon>Pezizomycotina</taxon>
        <taxon>Dothideomycetes</taxon>
        <taxon>Dothideomycetidae</taxon>
        <taxon>Myriangiales</taxon>
        <taxon>Myriangiaceae</taxon>
        <taxon>Myriangium</taxon>
    </lineage>
</organism>
<name>A0A9P4J0J2_9PEZI</name>
<comment type="caution">
    <text evidence="1">The sequence shown here is derived from an EMBL/GenBank/DDBJ whole genome shotgun (WGS) entry which is preliminary data.</text>
</comment>
<proteinExistence type="predicted"/>
<protein>
    <submittedName>
        <fullName evidence="1">Uncharacterized protein</fullName>
    </submittedName>
</protein>
<evidence type="ECO:0000313" key="1">
    <source>
        <dbReference type="EMBL" id="KAF2152424.1"/>
    </source>
</evidence>
<sequence>MTHVCWAYCPVLVPAGALQVVVDRATRQSPAFGLQWTGLWLLCCAHWGLLGVHTRFCASDCSLMQRGNVSGMHGRGFVFFI</sequence>
<dbReference type="AlphaFoldDB" id="A0A9P4J0J2"/>
<accession>A0A9P4J0J2</accession>
<evidence type="ECO:0000313" key="2">
    <source>
        <dbReference type="Proteomes" id="UP000799439"/>
    </source>
</evidence>